<dbReference type="Pfam" id="PF13529">
    <property type="entry name" value="Peptidase_C39_2"/>
    <property type="match status" value="1"/>
</dbReference>
<evidence type="ECO:0000259" key="1">
    <source>
        <dbReference type="Pfam" id="PF13529"/>
    </source>
</evidence>
<dbReference type="PIRSF" id="PIRSF032442">
    <property type="entry name" value="UCP032442"/>
    <property type="match status" value="1"/>
</dbReference>
<comment type="caution">
    <text evidence="2">The sequence shown here is derived from an EMBL/GenBank/DDBJ whole genome shotgun (WGS) entry which is preliminary data.</text>
</comment>
<evidence type="ECO:0000313" key="3">
    <source>
        <dbReference type="Proteomes" id="UP000679749"/>
    </source>
</evidence>
<accession>A0A942YXC3</accession>
<dbReference type="Proteomes" id="UP000679749">
    <property type="component" value="Unassembled WGS sequence"/>
</dbReference>
<dbReference type="EMBL" id="JAGYPF010000003">
    <property type="protein sequence ID" value="MBS4213661.1"/>
    <property type="molecule type" value="Genomic_DNA"/>
</dbReference>
<reference evidence="2" key="1">
    <citation type="submission" date="2021-05" db="EMBL/GenBank/DDBJ databases">
        <title>Novel Bacillus species.</title>
        <authorList>
            <person name="Liu G."/>
        </authorList>
    </citation>
    <scope>NUCLEOTIDE SEQUENCE</scope>
    <source>
        <strain evidence="2">FJAT-49825</strain>
    </source>
</reference>
<organism evidence="2 3">
    <name type="scientific">Neobacillus rhizophilus</name>
    <dbReference type="NCBI Taxonomy" id="2833579"/>
    <lineage>
        <taxon>Bacteria</taxon>
        <taxon>Bacillati</taxon>
        <taxon>Bacillota</taxon>
        <taxon>Bacilli</taxon>
        <taxon>Bacillales</taxon>
        <taxon>Bacillaceae</taxon>
        <taxon>Neobacillus</taxon>
    </lineage>
</organism>
<dbReference type="Gene3D" id="3.90.70.10">
    <property type="entry name" value="Cysteine proteinases"/>
    <property type="match status" value="1"/>
</dbReference>
<feature type="domain" description="Peptidase C39-like" evidence="1">
    <location>
        <begin position="60"/>
        <end position="220"/>
    </location>
</feature>
<protein>
    <submittedName>
        <fullName evidence="2">C39 family peptidase</fullName>
    </submittedName>
</protein>
<dbReference type="RefSeq" id="WP_213118191.1">
    <property type="nucleotide sequence ID" value="NZ_JAGYPF010000003.1"/>
</dbReference>
<dbReference type="InterPro" id="IPR016997">
    <property type="entry name" value="UCP032442"/>
</dbReference>
<dbReference type="PANTHER" id="PTHR37806:SF1">
    <property type="entry name" value="PEPTIDASE C39-LIKE DOMAIN-CONTAINING PROTEIN"/>
    <property type="match status" value="1"/>
</dbReference>
<sequence length="247" mass="27491">MKKTIIALIVFTAILFGSKNIIGVEAIRSAIKTFLEDPPLKTRQIALQKDYPILPESKLLDVPLINQMDKPMLYNGCEVTSLAMVMQFHGISVTKNELAENIKTVPFTYSNGLKGNPNTGFVGDMAHGPGLGVYNGPVYDLAQKYAGERAMNLTGSPFTDLLKKVNQGHPVWIITTINFSPVNVFQTWNTPEGKIDITFSEHSAVITGYDQSHIYINDPYGTKNKKLNRENFIKAWEQMGKQAIVIQ</sequence>
<dbReference type="InterPro" id="IPR039563">
    <property type="entry name" value="Peptidase_C39_single_dom"/>
</dbReference>
<name>A0A942YXC3_9BACI</name>
<dbReference type="InterPro" id="IPR039564">
    <property type="entry name" value="Peptidase_C39-like"/>
</dbReference>
<proteinExistence type="predicted"/>
<gene>
    <name evidence="2" type="ORF">KHA99_14495</name>
</gene>
<evidence type="ECO:0000313" key="2">
    <source>
        <dbReference type="EMBL" id="MBS4213661.1"/>
    </source>
</evidence>
<dbReference type="AlphaFoldDB" id="A0A942YXC3"/>
<dbReference type="PANTHER" id="PTHR37806">
    <property type="entry name" value="LMO0724 PROTEIN"/>
    <property type="match status" value="1"/>
</dbReference>
<keyword evidence="3" id="KW-1185">Reference proteome</keyword>
<dbReference type="CDD" id="cd02549">
    <property type="entry name" value="Peptidase_C39A"/>
    <property type="match status" value="1"/>
</dbReference>